<reference evidence="2" key="1">
    <citation type="submission" date="2017-08" db="EMBL/GenBank/DDBJ databases">
        <authorList>
            <person name="Polle J.E."/>
            <person name="Barry K."/>
            <person name="Cushman J."/>
            <person name="Schmutz J."/>
            <person name="Tran D."/>
            <person name="Hathwaick L.T."/>
            <person name="Yim W.C."/>
            <person name="Jenkins J."/>
            <person name="Mckie-Krisberg Z.M."/>
            <person name="Prochnik S."/>
            <person name="Lindquist E."/>
            <person name="Dockter R.B."/>
            <person name="Adam C."/>
            <person name="Molina H."/>
            <person name="Bunkerborg J."/>
            <person name="Jin E."/>
            <person name="Buchheim M."/>
            <person name="Magnuson J."/>
        </authorList>
    </citation>
    <scope>NUCLEOTIDE SEQUENCE</scope>
    <source>
        <strain evidence="2">CCAP 19/18</strain>
    </source>
</reference>
<comment type="caution">
    <text evidence="2">The sequence shown here is derived from an EMBL/GenBank/DDBJ whole genome shotgun (WGS) entry which is preliminary data.</text>
</comment>
<evidence type="ECO:0008006" key="4">
    <source>
        <dbReference type="Google" id="ProtNLM"/>
    </source>
</evidence>
<evidence type="ECO:0000313" key="3">
    <source>
        <dbReference type="Proteomes" id="UP000815325"/>
    </source>
</evidence>
<name>A0ABQ7GW27_DUNSA</name>
<accession>A0ABQ7GW27</accession>
<feature type="region of interest" description="Disordered" evidence="1">
    <location>
        <begin position="1"/>
        <end position="194"/>
    </location>
</feature>
<dbReference type="EMBL" id="MU069565">
    <property type="protein sequence ID" value="KAF5838818.1"/>
    <property type="molecule type" value="Genomic_DNA"/>
</dbReference>
<organism evidence="2 3">
    <name type="scientific">Dunaliella salina</name>
    <name type="common">Green alga</name>
    <name type="synonym">Protococcus salinus</name>
    <dbReference type="NCBI Taxonomy" id="3046"/>
    <lineage>
        <taxon>Eukaryota</taxon>
        <taxon>Viridiplantae</taxon>
        <taxon>Chlorophyta</taxon>
        <taxon>core chlorophytes</taxon>
        <taxon>Chlorophyceae</taxon>
        <taxon>CS clade</taxon>
        <taxon>Chlamydomonadales</taxon>
        <taxon>Dunaliellaceae</taxon>
        <taxon>Dunaliella</taxon>
    </lineage>
</organism>
<gene>
    <name evidence="2" type="ORF">DUNSADRAFT_2203</name>
</gene>
<protein>
    <recommendedName>
        <fullName evidence="4">Encoded protein</fullName>
    </recommendedName>
</protein>
<dbReference type="Proteomes" id="UP000815325">
    <property type="component" value="Unassembled WGS sequence"/>
</dbReference>
<proteinExistence type="predicted"/>
<evidence type="ECO:0000313" key="2">
    <source>
        <dbReference type="EMBL" id="KAF5838818.1"/>
    </source>
</evidence>
<feature type="compositionally biased region" description="Basic residues" evidence="1">
    <location>
        <begin position="22"/>
        <end position="35"/>
    </location>
</feature>
<sequence>MPSQAPDISGLSLVPLEEGKGKHNRGPHLERKKQKPSSDQHAQAELLAKSSGAQTGDLPLFLAPQNNASDVPKAPSLTHQPEGPWSYKLQTLPTIQPAPPPSTAQSTDFSLPRLDVSTKTTKSNREESSPAGAAKATAGTRSVSGGTGRSLDASLPSQLPRRHSPRAAFRQQQQQPEALQGGAFGWDSIHSAQV</sequence>
<evidence type="ECO:0000256" key="1">
    <source>
        <dbReference type="SAM" id="MobiDB-lite"/>
    </source>
</evidence>
<keyword evidence="3" id="KW-1185">Reference proteome</keyword>